<dbReference type="InterPro" id="IPR036188">
    <property type="entry name" value="FAD/NAD-bd_sf"/>
</dbReference>
<keyword evidence="5" id="KW-0521">NADP</keyword>
<proteinExistence type="evidence at transcript level"/>
<evidence type="ECO:0000313" key="9">
    <source>
        <dbReference type="EMBL" id="AFO97649.1"/>
    </source>
</evidence>
<dbReference type="GeneID" id="103183764"/>
<dbReference type="PANTHER" id="PTHR46091">
    <property type="entry name" value="BLR7054 PROTEIN"/>
    <property type="match status" value="1"/>
</dbReference>
<organism evidence="9">
    <name type="scientific">Callorhinchus milii</name>
    <name type="common">Ghost shark</name>
    <dbReference type="NCBI Taxonomy" id="7868"/>
    <lineage>
        <taxon>Eukaryota</taxon>
        <taxon>Metazoa</taxon>
        <taxon>Chordata</taxon>
        <taxon>Craniata</taxon>
        <taxon>Vertebrata</taxon>
        <taxon>Chondrichthyes</taxon>
        <taxon>Holocephali</taxon>
        <taxon>Chimaeriformes</taxon>
        <taxon>Callorhinchidae</taxon>
        <taxon>Callorhinchus</taxon>
    </lineage>
</organism>
<keyword evidence="7" id="KW-0472">Membrane</keyword>
<keyword evidence="2" id="KW-0285">Flavoprotein</keyword>
<keyword evidence="7" id="KW-0812">Transmembrane</keyword>
<dbReference type="EMBL" id="JW865132">
    <property type="protein sequence ID" value="AFO97649.1"/>
    <property type="molecule type" value="mRNA"/>
</dbReference>
<evidence type="ECO:0000256" key="7">
    <source>
        <dbReference type="SAM" id="Phobius"/>
    </source>
</evidence>
<feature type="transmembrane region" description="Helical" evidence="7">
    <location>
        <begin position="213"/>
        <end position="231"/>
    </location>
</feature>
<accession>V9KI90</accession>
<keyword evidence="4" id="KW-0274">FAD</keyword>
<keyword evidence="6" id="KW-0520">NAD</keyword>
<dbReference type="GO" id="GO:0016491">
    <property type="term" value="F:oxidoreductase activity"/>
    <property type="evidence" value="ECO:0007669"/>
    <property type="project" value="InterPro"/>
</dbReference>
<dbReference type="Pfam" id="PF01593">
    <property type="entry name" value="Amino_oxidase"/>
    <property type="match status" value="1"/>
</dbReference>
<evidence type="ECO:0000259" key="8">
    <source>
        <dbReference type="Pfam" id="PF01593"/>
    </source>
</evidence>
<evidence type="ECO:0000256" key="3">
    <source>
        <dbReference type="ARBA" id="ARBA00022729"/>
    </source>
</evidence>
<dbReference type="InterPro" id="IPR002937">
    <property type="entry name" value="Amino_oxidase"/>
</dbReference>
<evidence type="ECO:0000256" key="5">
    <source>
        <dbReference type="ARBA" id="ARBA00022857"/>
    </source>
</evidence>
<dbReference type="OrthoDB" id="38045at2759"/>
<evidence type="ECO:0000256" key="4">
    <source>
        <dbReference type="ARBA" id="ARBA00022827"/>
    </source>
</evidence>
<dbReference type="PANTHER" id="PTHR46091:SF3">
    <property type="entry name" value="AMINE OXIDASE DOMAIN-CONTAINING PROTEIN"/>
    <property type="match status" value="1"/>
</dbReference>
<dbReference type="KEGG" id="cmk:103183764"/>
<dbReference type="Gene3D" id="3.50.50.60">
    <property type="entry name" value="FAD/NAD(P)-binding domain"/>
    <property type="match status" value="2"/>
</dbReference>
<evidence type="ECO:0000256" key="2">
    <source>
        <dbReference type="ARBA" id="ARBA00022630"/>
    </source>
</evidence>
<reference evidence="9" key="1">
    <citation type="journal article" date="2014" name="Nature">
        <title>Elephant shark genome provides unique insights into gnathostome evolution.</title>
        <authorList>
            <consortium name="International Elephant Shark Genome Sequencing Consortium"/>
            <person name="Venkatesh B."/>
            <person name="Lee A.P."/>
            <person name="Ravi V."/>
            <person name="Maurya A.K."/>
            <person name="Lian M.M."/>
            <person name="Swann J.B."/>
            <person name="Ohta Y."/>
            <person name="Flajnik M.F."/>
            <person name="Sutoh Y."/>
            <person name="Kasahara M."/>
            <person name="Hoon S."/>
            <person name="Gangu V."/>
            <person name="Roy S.W."/>
            <person name="Irimia M."/>
            <person name="Korzh V."/>
            <person name="Kondrychyn I."/>
            <person name="Lim Z.W."/>
            <person name="Tay B.H."/>
            <person name="Tohari S."/>
            <person name="Kong K.W."/>
            <person name="Ho S."/>
            <person name="Lorente-Galdos B."/>
            <person name="Quilez J."/>
            <person name="Marques-Bonet T."/>
            <person name="Raney B.J."/>
            <person name="Ingham P.W."/>
            <person name="Tay A."/>
            <person name="Hillier L.W."/>
            <person name="Minx P."/>
            <person name="Boehm T."/>
            <person name="Wilson R.K."/>
            <person name="Brenner S."/>
            <person name="Warren W.C."/>
        </authorList>
    </citation>
    <scope>NUCLEOTIDE SEQUENCE</scope>
    <source>
        <tissue evidence="9">Testis</tissue>
    </source>
</reference>
<sequence>MDLTALGLCAALPLVAFLVYRRLFRVRSPNPFATDGGGSPPGPLVTDRAARNTVIHKGFTLNKVPENLDAIVIGSGIGGLGAAAILAKAGKRVLVLEQHDQAGGCCHTFIEKGFEFDIGIHYIGELYERSFFRTLINQITNGQLQWAKIDEPFDTVVLGDLESRRSYALYGGEQQYRDSLKKHFPKEEEAIDKFLELVKAAYKRIPVMAMIKMIPLWLALFLIRTGIINWITSMFKLAVTPLNEVVNKLTSNQDLRAVMCYICGNYGGTPKDASFLMHALLIQHFKAGGWYPIGGASEIAFHIIPVIEKAGGCVLMRAPVERILVNQDGKACGVSVKKGETGVNLFAPVVISDAGIFNTYQRLLPLAIQKKPAIQAQLKMIEHGVGGFSVFVALNGSKEELGLKGLNYWFYQHNNLEELSERYLSPNKENAIDGYPLMFVSFPSAKDPSWDERFPGKSCLTIVTYARYDSFEEWTDERVKKRGHDYENLKMDIAKTLIDNVMEYFPQLKDRVEYFKAGSPLSHQFYIAASHGEMYGIHHGISRFAPETIASLRAQTPVENLYLTGQDIFCCGFVGAMQGAVLCASRILGRNLYVDVMKLKKQIKKSQSKKKA</sequence>
<dbReference type="AlphaFoldDB" id="V9KI90"/>
<name>V9KI90_CALMI</name>
<keyword evidence="7" id="KW-1133">Transmembrane helix</keyword>
<evidence type="ECO:0000256" key="6">
    <source>
        <dbReference type="ARBA" id="ARBA00023027"/>
    </source>
</evidence>
<dbReference type="InterPro" id="IPR052206">
    <property type="entry name" value="Retinol_saturase"/>
</dbReference>
<protein>
    <submittedName>
        <fullName evidence="9">Putative all-trans-retinol 13,14-reductase-like protein</fullName>
    </submittedName>
</protein>
<evidence type="ECO:0000256" key="1">
    <source>
        <dbReference type="ARBA" id="ARBA00005855"/>
    </source>
</evidence>
<feature type="domain" description="Amine oxidase" evidence="8">
    <location>
        <begin position="77"/>
        <end position="481"/>
    </location>
</feature>
<comment type="similarity">
    <text evidence="1">Belongs to the carotenoid/retinoid oxidoreductase family. CrtISO subfamily.</text>
</comment>
<keyword evidence="3" id="KW-0732">Signal</keyword>
<dbReference type="RefSeq" id="XP_042199157.1">
    <property type="nucleotide sequence ID" value="XM_042343223.1"/>
</dbReference>
<dbReference type="SUPFAM" id="SSF51905">
    <property type="entry name" value="FAD/NAD(P)-binding domain"/>
    <property type="match status" value="1"/>
</dbReference>